<organism evidence="4 5">
    <name type="scientific">Saccharolobus shibatae</name>
    <dbReference type="NCBI Taxonomy" id="2286"/>
    <lineage>
        <taxon>Archaea</taxon>
        <taxon>Thermoproteota</taxon>
        <taxon>Thermoprotei</taxon>
        <taxon>Sulfolobales</taxon>
        <taxon>Sulfolobaceae</taxon>
        <taxon>Saccharolobus</taxon>
    </lineage>
</organism>
<feature type="domain" description="HIT" evidence="2">
    <location>
        <begin position="3"/>
        <end position="110"/>
    </location>
</feature>
<reference evidence="4 5" key="1">
    <citation type="journal article" date="2021" name="Environ. Microbiol.">
        <title>New insights into the diversity and evolution of the archaeal mobilome from three complete genomes of Saccharolobus shibatae.</title>
        <authorList>
            <person name="Medvedeva S."/>
            <person name="Brandt D."/>
            <person name="Cvirkaite-Krupovic V."/>
            <person name="Liu Y."/>
            <person name="Severinov K."/>
            <person name="Ishino S."/>
            <person name="Ishino Y."/>
            <person name="Prangishvili D."/>
            <person name="Kalinowski J."/>
            <person name="Krupovic M."/>
        </authorList>
    </citation>
    <scope>NUCLEOTIDE SEQUENCE [LARGE SCALE GENOMIC DNA]</scope>
    <source>
        <strain evidence="3">BEU9</strain>
        <strain evidence="4 5">S38A</strain>
    </source>
</reference>
<dbReference type="GO" id="GO:0047627">
    <property type="term" value="F:adenylylsulfatase activity"/>
    <property type="evidence" value="ECO:0007669"/>
    <property type="project" value="TreeGrafter"/>
</dbReference>
<dbReference type="Proteomes" id="UP000693941">
    <property type="component" value="Chromosome"/>
</dbReference>
<dbReference type="EMBL" id="CP077713">
    <property type="protein sequence ID" value="QXJ34436.1"/>
    <property type="molecule type" value="Genomic_DNA"/>
</dbReference>
<dbReference type="GeneID" id="65562557"/>
<dbReference type="PANTHER" id="PTHR47670">
    <property type="entry name" value="ADENYLYLSULFATASE HINT3"/>
    <property type="match status" value="1"/>
</dbReference>
<gene>
    <name evidence="3" type="ORF">J5U21_01067</name>
    <name evidence="4" type="ORF">J5U22_00982</name>
</gene>
<dbReference type="GO" id="GO:0006790">
    <property type="term" value="P:sulfur compound metabolic process"/>
    <property type="evidence" value="ECO:0007669"/>
    <property type="project" value="TreeGrafter"/>
</dbReference>
<dbReference type="PROSITE" id="PS00892">
    <property type="entry name" value="HIT_1"/>
    <property type="match status" value="1"/>
</dbReference>
<accession>A0A8F5BZU3</accession>
<dbReference type="PANTHER" id="PTHR47670:SF1">
    <property type="entry name" value="ADENYLYLSULFATASE HINT3"/>
    <property type="match status" value="1"/>
</dbReference>
<sequence length="139" mass="16070">MCIFCNIVEGRDHGYIVYSDDRVVAFLDKFPITPGHTLVVPRTHYENFLEISEDVIPYLCTAVRKISIAVKKALNADGIRILTNIGKSAGQVVFHSHFHIVPTWSQDPDIMKDFVPRREQTREYYEYVQKTIIETLKNI</sequence>
<dbReference type="Pfam" id="PF01230">
    <property type="entry name" value="HIT"/>
    <property type="match status" value="1"/>
</dbReference>
<dbReference type="AlphaFoldDB" id="A0A8F5BZU3"/>
<evidence type="ECO:0000313" key="4">
    <source>
        <dbReference type="EMBL" id="QXJ34436.1"/>
    </source>
</evidence>
<protein>
    <submittedName>
        <fullName evidence="4">Putative HIT-like protein</fullName>
    </submittedName>
</protein>
<dbReference type="RefSeq" id="WP_218259706.1">
    <property type="nucleotide sequence ID" value="NZ_CP077713.1"/>
</dbReference>
<dbReference type="CDD" id="cd01277">
    <property type="entry name" value="HINT_subgroup"/>
    <property type="match status" value="1"/>
</dbReference>
<feature type="short sequence motif" description="Histidine triad motif" evidence="1">
    <location>
        <begin position="95"/>
        <end position="99"/>
    </location>
</feature>
<evidence type="ECO:0000256" key="1">
    <source>
        <dbReference type="PROSITE-ProRule" id="PRU00464"/>
    </source>
</evidence>
<dbReference type="Proteomes" id="UP000694036">
    <property type="component" value="Chromosome"/>
</dbReference>
<dbReference type="EMBL" id="CP077715">
    <property type="protein sequence ID" value="QXJ31417.1"/>
    <property type="molecule type" value="Genomic_DNA"/>
</dbReference>
<name>A0A8F5BZU3_9CREN</name>
<dbReference type="PROSITE" id="PS51084">
    <property type="entry name" value="HIT_2"/>
    <property type="match status" value="1"/>
</dbReference>
<dbReference type="GO" id="GO:0009150">
    <property type="term" value="P:purine ribonucleotide metabolic process"/>
    <property type="evidence" value="ECO:0007669"/>
    <property type="project" value="TreeGrafter"/>
</dbReference>
<evidence type="ECO:0000313" key="5">
    <source>
        <dbReference type="Proteomes" id="UP000694036"/>
    </source>
</evidence>
<proteinExistence type="predicted"/>
<dbReference type="InterPro" id="IPR019808">
    <property type="entry name" value="Histidine_triad_CS"/>
</dbReference>
<evidence type="ECO:0000259" key="2">
    <source>
        <dbReference type="PROSITE" id="PS51084"/>
    </source>
</evidence>
<keyword evidence="5" id="KW-1185">Reference proteome</keyword>
<dbReference type="InterPro" id="IPR039384">
    <property type="entry name" value="HINT"/>
</dbReference>
<evidence type="ECO:0000313" key="3">
    <source>
        <dbReference type="EMBL" id="QXJ31417.1"/>
    </source>
</evidence>
<dbReference type="InterPro" id="IPR011146">
    <property type="entry name" value="HIT-like"/>
</dbReference>